<evidence type="ECO:0000313" key="1">
    <source>
        <dbReference type="EMBL" id="MBP2180819.1"/>
    </source>
</evidence>
<comment type="caution">
    <text evidence="1">The sequence shown here is derived from an EMBL/GenBank/DDBJ whole genome shotgun (WGS) entry which is preliminary data.</text>
</comment>
<evidence type="ECO:0000313" key="2">
    <source>
        <dbReference type="Proteomes" id="UP000741013"/>
    </source>
</evidence>
<name>A0ABS4PPN5_9PSEU</name>
<keyword evidence="2" id="KW-1185">Reference proteome</keyword>
<proteinExistence type="predicted"/>
<gene>
    <name evidence="1" type="ORF">JOM49_002345</name>
</gene>
<protein>
    <recommendedName>
        <fullName evidence="3">DUF4878 domain-containing protein</fullName>
    </recommendedName>
</protein>
<organism evidence="1 2">
    <name type="scientific">Amycolatopsis magusensis</name>
    <dbReference type="NCBI Taxonomy" id="882444"/>
    <lineage>
        <taxon>Bacteria</taxon>
        <taxon>Bacillati</taxon>
        <taxon>Actinomycetota</taxon>
        <taxon>Actinomycetes</taxon>
        <taxon>Pseudonocardiales</taxon>
        <taxon>Pseudonocardiaceae</taxon>
        <taxon>Amycolatopsis</taxon>
    </lineage>
</organism>
<dbReference type="EMBL" id="JAGGMS010000001">
    <property type="protein sequence ID" value="MBP2180819.1"/>
    <property type="molecule type" value="Genomic_DNA"/>
</dbReference>
<evidence type="ECO:0008006" key="3">
    <source>
        <dbReference type="Google" id="ProtNLM"/>
    </source>
</evidence>
<dbReference type="RefSeq" id="WP_209664316.1">
    <property type="nucleotide sequence ID" value="NZ_JAGGMS010000001.1"/>
</dbReference>
<reference evidence="1 2" key="1">
    <citation type="submission" date="2021-03" db="EMBL/GenBank/DDBJ databases">
        <title>Sequencing the genomes of 1000 actinobacteria strains.</title>
        <authorList>
            <person name="Klenk H.-P."/>
        </authorList>
    </citation>
    <scope>NUCLEOTIDE SEQUENCE [LARGE SCALE GENOMIC DNA]</scope>
    <source>
        <strain evidence="1 2">DSM 45510</strain>
    </source>
</reference>
<dbReference type="Proteomes" id="UP000741013">
    <property type="component" value="Unassembled WGS sequence"/>
</dbReference>
<sequence>MKFTRRRLVLSGLAVLAVVWVGYLTAVIAAEPEPGADSAEQLRGRLATALADRDAAGLAGLLDYPKADRDDFAQSYVEDLGEAGVRDVRVSVRGDLAVVDGVLRDGGRFTYALSIRESGGRWTAGFSPPVP</sequence>
<accession>A0ABS4PPN5</accession>